<accession>A0ABU7LSY7</accession>
<evidence type="ECO:0008006" key="4">
    <source>
        <dbReference type="Google" id="ProtNLM"/>
    </source>
</evidence>
<evidence type="ECO:0000313" key="3">
    <source>
        <dbReference type="Proteomes" id="UP001354971"/>
    </source>
</evidence>
<organism evidence="2 3">
    <name type="scientific">Hyphobacterium lacteum</name>
    <dbReference type="NCBI Taxonomy" id="3116575"/>
    <lineage>
        <taxon>Bacteria</taxon>
        <taxon>Pseudomonadati</taxon>
        <taxon>Pseudomonadota</taxon>
        <taxon>Alphaproteobacteria</taxon>
        <taxon>Maricaulales</taxon>
        <taxon>Maricaulaceae</taxon>
        <taxon>Hyphobacterium</taxon>
    </lineage>
</organism>
<keyword evidence="1" id="KW-0732">Signal</keyword>
<protein>
    <recommendedName>
        <fullName evidence="4">DUF1311 domain-containing protein</fullName>
    </recommendedName>
</protein>
<evidence type="ECO:0000313" key="2">
    <source>
        <dbReference type="EMBL" id="MEE2527043.1"/>
    </source>
</evidence>
<proteinExistence type="predicted"/>
<name>A0ABU7LSY7_9PROT</name>
<reference evidence="2 3" key="1">
    <citation type="submission" date="2024-01" db="EMBL/GenBank/DDBJ databases">
        <title>Hyphobacterium bacterium isolated from marine sediment.</title>
        <authorList>
            <person name="Zhao S."/>
        </authorList>
    </citation>
    <scope>NUCLEOTIDE SEQUENCE [LARGE SCALE GENOMIC DNA]</scope>
    <source>
        <strain evidence="3">HN65</strain>
    </source>
</reference>
<keyword evidence="3" id="KW-1185">Reference proteome</keyword>
<dbReference type="EMBL" id="JAZDRP010000008">
    <property type="protein sequence ID" value="MEE2527043.1"/>
    <property type="molecule type" value="Genomic_DNA"/>
</dbReference>
<feature type="chain" id="PRO_5045530484" description="DUF1311 domain-containing protein" evidence="1">
    <location>
        <begin position="18"/>
        <end position="283"/>
    </location>
</feature>
<dbReference type="RefSeq" id="WP_330199707.1">
    <property type="nucleotide sequence ID" value="NZ_JAZDRP010000008.1"/>
</dbReference>
<gene>
    <name evidence="2" type="ORF">V0U79_11750</name>
</gene>
<evidence type="ECO:0000256" key="1">
    <source>
        <dbReference type="SAM" id="SignalP"/>
    </source>
</evidence>
<dbReference type="Proteomes" id="UP001354971">
    <property type="component" value="Unassembled WGS sequence"/>
</dbReference>
<sequence length="283" mass="31064">MRFLIVGLAFLSAGAHAQTHQDSFAQRALARALDDRCALFSDTERLALDGAYLQTRGDLLREGYSAAEIDQSYQQVTRNVSNRPCDDDNVMAIAADIRSAFTAWQRERFQDFVSAPSLWQANRPYAYDSWVISAGLDGDIPLRAGAYNREGEIALTIAAADNSGLASIALVMRDSEAMPGLHDPTLGGLLQFDGLPEWTRFVPPSEGGMRVLPVSRFSAEGIEYFRFSEAALDTLRSLDPREAVRIEAFDRQGRMVISRYLGVGDFAAALAFVRSSPDLSAGR</sequence>
<feature type="signal peptide" evidence="1">
    <location>
        <begin position="1"/>
        <end position="17"/>
    </location>
</feature>
<comment type="caution">
    <text evidence="2">The sequence shown here is derived from an EMBL/GenBank/DDBJ whole genome shotgun (WGS) entry which is preliminary data.</text>
</comment>